<protein>
    <submittedName>
        <fullName evidence="1">Large subunit aromatic oxygenase</fullName>
    </submittedName>
</protein>
<dbReference type="EMBL" id="CP003734">
    <property type="protein sequence ID" value="AFO47550.1"/>
    <property type="molecule type" value="Genomic_DNA"/>
</dbReference>
<dbReference type="PRINTS" id="PR00090">
    <property type="entry name" value="RNGDIOXGNASE"/>
</dbReference>
<dbReference type="AlphaFoldDB" id="I7AXX8"/>
<proteinExistence type="predicted"/>
<organism evidence="1 2">
    <name type="scientific">Pseudomonas putida (strain DOT-T1E)</name>
    <dbReference type="NCBI Taxonomy" id="1196325"/>
    <lineage>
        <taxon>Bacteria</taxon>
        <taxon>Pseudomonadati</taxon>
        <taxon>Pseudomonadota</taxon>
        <taxon>Gammaproteobacteria</taxon>
        <taxon>Pseudomonadales</taxon>
        <taxon>Pseudomonadaceae</taxon>
        <taxon>Pseudomonas</taxon>
    </lineage>
</organism>
<dbReference type="KEGG" id="ppx:T1E_1699"/>
<dbReference type="PANTHER" id="PTHR43756">
    <property type="entry name" value="CHOLINE MONOOXYGENASE, CHLOROPLASTIC"/>
    <property type="match status" value="1"/>
</dbReference>
<sequence>MSDGFDKSAYSLKPVSYGEIHGLMFICLCDEPPSLESAIRDLEEPMALFDFPNLKVAANKTYDIPANWKLGVEVSLNCTYHGWAFGNDGELLGIHNEHIYEGDIDKAEWGLREARVSNYKGLNFANFDTEAPELETWLGDYRWYLDMLLDNEEGASSFYPALSNPTSTPTGSSESRFSGYDTAPITGGAITWMAGSTRRPTCPIASKHPTSNSRASMPKSSRAWCISTLRIGRRLSTRFVRE</sequence>
<dbReference type="SUPFAM" id="SSF55961">
    <property type="entry name" value="Bet v1-like"/>
    <property type="match status" value="1"/>
</dbReference>
<evidence type="ECO:0000313" key="2">
    <source>
        <dbReference type="Proteomes" id="UP000006503"/>
    </source>
</evidence>
<dbReference type="SUPFAM" id="SSF50022">
    <property type="entry name" value="ISP domain"/>
    <property type="match status" value="1"/>
</dbReference>
<dbReference type="PANTHER" id="PTHR43756:SF1">
    <property type="entry name" value="3-PHENYLPROPIONATE_CINNAMIC ACID DIOXYGENASE SUBUNIT ALPHA"/>
    <property type="match status" value="1"/>
</dbReference>
<dbReference type="HOGENOM" id="CLU_1146437_0_0_6"/>
<reference evidence="2" key="1">
    <citation type="journal article" date="2013" name="Microb. Biotechnol.">
        <title>Metabolic potential of the organic-solvent tolerant Pseudomonas putida DOT-T1E deduced from its annotated genome.</title>
        <authorList>
            <person name="Udaondo Z."/>
            <person name="Molina L."/>
            <person name="Daniels C."/>
            <person name="Gomez M.J."/>
            <person name="Molina-Henares M.A."/>
            <person name="Matilla M.A."/>
            <person name="Roca A."/>
            <person name="Fernandez M."/>
            <person name="Duque E."/>
            <person name="Segura A."/>
            <person name="Ramos J.L."/>
        </authorList>
    </citation>
    <scope>NUCLEOTIDE SEQUENCE [LARGE SCALE GENOMIC DNA]</scope>
    <source>
        <strain evidence="2">DOT-T1E</strain>
    </source>
</reference>
<name>I7AXX8_PSEPT</name>
<dbReference type="Proteomes" id="UP000006503">
    <property type="component" value="Chromosome"/>
</dbReference>
<dbReference type="RefSeq" id="WP_014859992.1">
    <property type="nucleotide sequence ID" value="NC_018220.1"/>
</dbReference>
<accession>I7AXX8</accession>
<dbReference type="InterPro" id="IPR036922">
    <property type="entry name" value="Rieske_2Fe-2S_sf"/>
</dbReference>
<dbReference type="Gene3D" id="2.102.10.10">
    <property type="entry name" value="Rieske [2Fe-2S] iron-sulphur domain"/>
    <property type="match status" value="1"/>
</dbReference>
<dbReference type="GO" id="GO:0051537">
    <property type="term" value="F:2 iron, 2 sulfur cluster binding"/>
    <property type="evidence" value="ECO:0007669"/>
    <property type="project" value="InterPro"/>
</dbReference>
<gene>
    <name evidence="1" type="ordered locus">T1E_1699</name>
</gene>
<evidence type="ECO:0000313" key="1">
    <source>
        <dbReference type="EMBL" id="AFO47550.1"/>
    </source>
</evidence>
<dbReference type="InterPro" id="IPR001663">
    <property type="entry name" value="Rng_hydr_dOase-A"/>
</dbReference>